<organism evidence="1 2">
    <name type="scientific">Persea americana</name>
    <name type="common">Avocado</name>
    <dbReference type="NCBI Taxonomy" id="3435"/>
    <lineage>
        <taxon>Eukaryota</taxon>
        <taxon>Viridiplantae</taxon>
        <taxon>Streptophyta</taxon>
        <taxon>Embryophyta</taxon>
        <taxon>Tracheophyta</taxon>
        <taxon>Spermatophyta</taxon>
        <taxon>Magnoliopsida</taxon>
        <taxon>Magnoliidae</taxon>
        <taxon>Laurales</taxon>
        <taxon>Lauraceae</taxon>
        <taxon>Persea</taxon>
    </lineage>
</organism>
<reference evidence="1 2" key="1">
    <citation type="journal article" date="2022" name="Hortic Res">
        <title>A haplotype resolved chromosomal level avocado genome allows analysis of novel avocado genes.</title>
        <authorList>
            <person name="Nath O."/>
            <person name="Fletcher S.J."/>
            <person name="Hayward A."/>
            <person name="Shaw L.M."/>
            <person name="Masouleh A.K."/>
            <person name="Furtado A."/>
            <person name="Henry R.J."/>
            <person name="Mitter N."/>
        </authorList>
    </citation>
    <scope>NUCLEOTIDE SEQUENCE [LARGE SCALE GENOMIC DNA]</scope>
    <source>
        <strain evidence="2">cv. Hass</strain>
    </source>
</reference>
<dbReference type="Proteomes" id="UP001234297">
    <property type="component" value="Chromosome 7"/>
</dbReference>
<evidence type="ECO:0000313" key="2">
    <source>
        <dbReference type="Proteomes" id="UP001234297"/>
    </source>
</evidence>
<sequence>MVSALCLGRKFPMSPLISLEQLNSTRLKTIETEETPKELFKELITADLISLQKMTLTEKKMLKKWKSDSAIQLGESCCSDILSDIEGFKKPVEPASLRFRPNNLGKEKKEHLILQIEADAPHTEGVAEQNSCSNSRPLRECESGSGIMFYAVLIILVVAEVILLLHLVFF</sequence>
<comment type="caution">
    <text evidence="1">The sequence shown here is derived from an EMBL/GenBank/DDBJ whole genome shotgun (WGS) entry which is preliminary data.</text>
</comment>
<accession>A0ACC2L6N9</accession>
<proteinExistence type="predicted"/>
<protein>
    <submittedName>
        <fullName evidence="1">Uncharacterized protein</fullName>
    </submittedName>
</protein>
<gene>
    <name evidence="1" type="ORF">MRB53_022218</name>
</gene>
<dbReference type="EMBL" id="CM056815">
    <property type="protein sequence ID" value="KAJ8628895.1"/>
    <property type="molecule type" value="Genomic_DNA"/>
</dbReference>
<name>A0ACC2L6N9_PERAE</name>
<keyword evidence="2" id="KW-1185">Reference proteome</keyword>
<evidence type="ECO:0000313" key="1">
    <source>
        <dbReference type="EMBL" id="KAJ8628895.1"/>
    </source>
</evidence>